<dbReference type="RefSeq" id="WP_240826930.1">
    <property type="nucleotide sequence ID" value="NZ_JAKWBL010000001.1"/>
</dbReference>
<evidence type="ECO:0000313" key="1">
    <source>
        <dbReference type="EMBL" id="MCH5597550.1"/>
    </source>
</evidence>
<protein>
    <submittedName>
        <fullName evidence="1">Uncharacterized protein</fullName>
    </submittedName>
</protein>
<gene>
    <name evidence="1" type="ORF">MKP09_06335</name>
</gene>
<name>A0ABS9SGU7_9BACT</name>
<keyword evidence="2" id="KW-1185">Reference proteome</keyword>
<accession>A0ABS9SGU7</accession>
<reference evidence="1 2" key="1">
    <citation type="submission" date="2022-02" db="EMBL/GenBank/DDBJ databases">
        <authorList>
            <person name="Min J."/>
        </authorList>
    </citation>
    <scope>NUCLEOTIDE SEQUENCE [LARGE SCALE GENOMIC DNA]</scope>
    <source>
        <strain evidence="1 2">GR10-1</strain>
    </source>
</reference>
<proteinExistence type="predicted"/>
<sequence>MSQQRLGIDSIAGNHGLELIIFWKCTVCDIPDTELALYVDQAPMKNMIDRFVEIFVPLDVDIIFDFIPAANLVKETHENILGIGTYL</sequence>
<comment type="caution">
    <text evidence="1">The sequence shown here is derived from an EMBL/GenBank/DDBJ whole genome shotgun (WGS) entry which is preliminary data.</text>
</comment>
<evidence type="ECO:0000313" key="2">
    <source>
        <dbReference type="Proteomes" id="UP001202248"/>
    </source>
</evidence>
<dbReference type="EMBL" id="JAKWBL010000001">
    <property type="protein sequence ID" value="MCH5597550.1"/>
    <property type="molecule type" value="Genomic_DNA"/>
</dbReference>
<organism evidence="1 2">
    <name type="scientific">Niabella ginsengisoli</name>
    <dbReference type="NCBI Taxonomy" id="522298"/>
    <lineage>
        <taxon>Bacteria</taxon>
        <taxon>Pseudomonadati</taxon>
        <taxon>Bacteroidota</taxon>
        <taxon>Chitinophagia</taxon>
        <taxon>Chitinophagales</taxon>
        <taxon>Chitinophagaceae</taxon>
        <taxon>Niabella</taxon>
    </lineage>
</organism>
<dbReference type="Proteomes" id="UP001202248">
    <property type="component" value="Unassembled WGS sequence"/>
</dbReference>